<keyword evidence="1" id="KW-0812">Transmembrane</keyword>
<gene>
    <name evidence="3" type="ORF">KDK_10120</name>
</gene>
<feature type="transmembrane region" description="Helical" evidence="1">
    <location>
        <begin position="23"/>
        <end position="46"/>
    </location>
</feature>
<dbReference type="EMBL" id="BIFS01000001">
    <property type="protein sequence ID" value="GCE17212.1"/>
    <property type="molecule type" value="Genomic_DNA"/>
</dbReference>
<keyword evidence="4" id="KW-1185">Reference proteome</keyword>
<keyword evidence="1" id="KW-1133">Transmembrane helix</keyword>
<organism evidence="3 4">
    <name type="scientific">Dictyobacter kobayashii</name>
    <dbReference type="NCBI Taxonomy" id="2014872"/>
    <lineage>
        <taxon>Bacteria</taxon>
        <taxon>Bacillati</taxon>
        <taxon>Chloroflexota</taxon>
        <taxon>Ktedonobacteria</taxon>
        <taxon>Ktedonobacterales</taxon>
        <taxon>Dictyobacteraceae</taxon>
        <taxon>Dictyobacter</taxon>
    </lineage>
</organism>
<evidence type="ECO:0000256" key="1">
    <source>
        <dbReference type="SAM" id="Phobius"/>
    </source>
</evidence>
<protein>
    <recommendedName>
        <fullName evidence="2">DUF7452 domain-containing protein</fullName>
    </recommendedName>
</protein>
<dbReference type="AlphaFoldDB" id="A0A402ADU3"/>
<evidence type="ECO:0000313" key="3">
    <source>
        <dbReference type="EMBL" id="GCE17212.1"/>
    </source>
</evidence>
<evidence type="ECO:0000259" key="2">
    <source>
        <dbReference type="Pfam" id="PF24249"/>
    </source>
</evidence>
<dbReference type="Pfam" id="PF24249">
    <property type="entry name" value="DUF7452"/>
    <property type="match status" value="1"/>
</dbReference>
<dbReference type="OrthoDB" id="5945679at2"/>
<accession>A0A402ADU3</accession>
<feature type="domain" description="DUF7452" evidence="2">
    <location>
        <begin position="125"/>
        <end position="234"/>
    </location>
</feature>
<name>A0A402ADU3_9CHLR</name>
<proteinExistence type="predicted"/>
<sequence>MYDIASQKDDLERAKRLRQERNAFGSSTIALCSVSLLLLVSMWLVALTPVSAAPVAPGKATVAKTLIYTHTATAANSTGDWTTLDNVVTNDNPNAIVFATPNWNPAGTSGVYDNHAIGVWYTGSRWAIFNQDLTAIPNGASFNVYAFSSSKDPHIFVHKATTSNSTGDWTALNNSLANNSPNAIVLATPNWNPGGVGGVYDNHAIGVWYTGSKWAIFNQDLTAIPNGASFNVLVFKNSSDGDFVHKATTANSVGDWTNITNGNTDGNPDALVFATPNWNPGGTGGVYNKHNIGVWYTGSKWAVFNQDITAIPNGFLQYRHLLLKHTYRSVARSATNGLTDKIQETGPAQGPVFL</sequence>
<dbReference type="RefSeq" id="WP_126548941.1">
    <property type="nucleotide sequence ID" value="NZ_BIFS01000001.1"/>
</dbReference>
<dbReference type="InterPro" id="IPR055875">
    <property type="entry name" value="DUF7452"/>
</dbReference>
<keyword evidence="1" id="KW-0472">Membrane</keyword>
<evidence type="ECO:0000313" key="4">
    <source>
        <dbReference type="Proteomes" id="UP000287188"/>
    </source>
</evidence>
<comment type="caution">
    <text evidence="3">The sequence shown here is derived from an EMBL/GenBank/DDBJ whole genome shotgun (WGS) entry which is preliminary data.</text>
</comment>
<reference evidence="4" key="1">
    <citation type="submission" date="2018-12" db="EMBL/GenBank/DDBJ databases">
        <title>Tengunoibacter tsumagoiensis gen. nov., sp. nov., Dictyobacter kobayashii sp. nov., D. alpinus sp. nov., and D. joshuensis sp. nov. and description of Dictyobacteraceae fam. nov. within the order Ktedonobacterales isolated from Tengu-no-mugimeshi.</title>
        <authorList>
            <person name="Wang C.M."/>
            <person name="Zheng Y."/>
            <person name="Sakai Y."/>
            <person name="Toyoda A."/>
            <person name="Minakuchi Y."/>
            <person name="Abe K."/>
            <person name="Yokota A."/>
            <person name="Yabe S."/>
        </authorList>
    </citation>
    <scope>NUCLEOTIDE SEQUENCE [LARGE SCALE GENOMIC DNA]</scope>
    <source>
        <strain evidence="4">Uno11</strain>
    </source>
</reference>
<dbReference type="Proteomes" id="UP000287188">
    <property type="component" value="Unassembled WGS sequence"/>
</dbReference>